<dbReference type="GO" id="GO:0065003">
    <property type="term" value="P:protein-containing complex assembly"/>
    <property type="evidence" value="ECO:0007669"/>
    <property type="project" value="InterPro"/>
</dbReference>
<comment type="caution">
    <text evidence="7">The sequence shown here is derived from an EMBL/GenBank/DDBJ whole genome shotgun (WGS) entry which is preliminary data.</text>
</comment>
<dbReference type="GO" id="GO:0006457">
    <property type="term" value="P:protein folding"/>
    <property type="evidence" value="ECO:0007669"/>
    <property type="project" value="InterPro"/>
</dbReference>
<dbReference type="OrthoDB" id="9802215at2"/>
<dbReference type="Gene3D" id="2.60.260.20">
    <property type="entry name" value="Urease metallochaperone UreE, N-terminal domain"/>
    <property type="match status" value="1"/>
</dbReference>
<keyword evidence="4 5" id="KW-0143">Chaperone</keyword>
<dbReference type="InterPro" id="IPR036118">
    <property type="entry name" value="UreE_N_sf"/>
</dbReference>
<dbReference type="Gene3D" id="3.30.70.790">
    <property type="entry name" value="UreE, C-terminal domain"/>
    <property type="match status" value="1"/>
</dbReference>
<protein>
    <recommendedName>
        <fullName evidence="5">Urease accessory protein UreE</fullName>
    </recommendedName>
</protein>
<dbReference type="AlphaFoldDB" id="A0A4R0PDV8"/>
<dbReference type="InterPro" id="IPR007864">
    <property type="entry name" value="UreE_C_dom"/>
</dbReference>
<proteinExistence type="inferred from homology"/>
<dbReference type="GO" id="GO:0051082">
    <property type="term" value="F:unfolded protein binding"/>
    <property type="evidence" value="ECO:0007669"/>
    <property type="project" value="UniProtKB-UniRule"/>
</dbReference>
<evidence type="ECO:0000313" key="8">
    <source>
        <dbReference type="Proteomes" id="UP000291301"/>
    </source>
</evidence>
<reference evidence="7 8" key="1">
    <citation type="journal article" date="2015" name="Antonie Van Leeuwenhoek">
        <title>Oricola cellulosilytica gen. nov., sp. nov., a cellulose-degrading bacterium of the family Phyllobacteriaceae isolated from surface seashore water, and emended descriptions of Mesorhizobium loti and Phyllobacterium myrsinacearum.</title>
        <authorList>
            <person name="Hameed A."/>
            <person name="Shahina M."/>
            <person name="Lai W.A."/>
            <person name="Lin S.Y."/>
            <person name="Young L.S."/>
            <person name="Liu Y.C."/>
            <person name="Hsu Y.H."/>
            <person name="Young C.C."/>
        </authorList>
    </citation>
    <scope>NUCLEOTIDE SEQUENCE [LARGE SCALE GENOMIC DNA]</scope>
    <source>
        <strain evidence="7 8">KCTC 52183</strain>
    </source>
</reference>
<evidence type="ECO:0000256" key="3">
    <source>
        <dbReference type="ARBA" id="ARBA00022596"/>
    </source>
</evidence>
<dbReference type="GO" id="GO:0019627">
    <property type="term" value="P:urea metabolic process"/>
    <property type="evidence" value="ECO:0007669"/>
    <property type="project" value="InterPro"/>
</dbReference>
<sequence>MPRLSVDSRITSSRNAAQRGKANCAISLACAKVCVNRAYKAASDRGKRSLSSDRGPKPLLRCTSIVRHFHDPADIITLDEAARHRRRVVMTSDDGVEFLLDLPEARLLRHGDGLLLEDGRIIVVQAAPEKLCEVRGGDARHLLSLAWQLGNRHLPAQILDDRILIRRDPVIAAMLLGLGATVQDVEAPFDPEGGAYGNTHHFHPPRHNH</sequence>
<dbReference type="SUPFAM" id="SSF69287">
    <property type="entry name" value="Urease metallochaperone UreE, N-terminal domain"/>
    <property type="match status" value="1"/>
</dbReference>
<evidence type="ECO:0000256" key="1">
    <source>
        <dbReference type="ARBA" id="ARBA00004496"/>
    </source>
</evidence>
<dbReference type="Pfam" id="PF02814">
    <property type="entry name" value="UreE_N"/>
    <property type="match status" value="1"/>
</dbReference>
<gene>
    <name evidence="5" type="primary">ureE</name>
    <name evidence="7" type="ORF">E0D97_05305</name>
</gene>
<dbReference type="GO" id="GO:0016151">
    <property type="term" value="F:nickel cation binding"/>
    <property type="evidence" value="ECO:0007669"/>
    <property type="project" value="UniProtKB-UniRule"/>
</dbReference>
<comment type="subcellular location">
    <subcellularLocation>
        <location evidence="1 5">Cytoplasm</location>
    </subcellularLocation>
</comment>
<dbReference type="GO" id="GO:0005737">
    <property type="term" value="C:cytoplasm"/>
    <property type="evidence" value="ECO:0007669"/>
    <property type="project" value="UniProtKB-SubCell"/>
</dbReference>
<evidence type="ECO:0000256" key="2">
    <source>
        <dbReference type="ARBA" id="ARBA00022490"/>
    </source>
</evidence>
<dbReference type="CDD" id="cd00571">
    <property type="entry name" value="UreE"/>
    <property type="match status" value="1"/>
</dbReference>
<accession>A0A4R0PDV8</accession>
<evidence type="ECO:0000256" key="5">
    <source>
        <dbReference type="HAMAP-Rule" id="MF_00822"/>
    </source>
</evidence>
<comment type="function">
    <text evidence="5">Involved in urease metallocenter assembly. Binds nickel. Probably functions as a nickel donor during metallocenter assembly.</text>
</comment>
<evidence type="ECO:0000256" key="4">
    <source>
        <dbReference type="ARBA" id="ARBA00023186"/>
    </source>
</evidence>
<dbReference type="InterPro" id="IPR004029">
    <property type="entry name" value="UreE_N"/>
</dbReference>
<keyword evidence="8" id="KW-1185">Reference proteome</keyword>
<evidence type="ECO:0000313" key="7">
    <source>
        <dbReference type="EMBL" id="TCD15486.1"/>
    </source>
</evidence>
<dbReference type="HAMAP" id="MF_00822">
    <property type="entry name" value="UreE"/>
    <property type="match status" value="1"/>
</dbReference>
<feature type="domain" description="UreE urease accessory N-terminal" evidence="6">
    <location>
        <begin position="61"/>
        <end position="122"/>
    </location>
</feature>
<dbReference type="SMART" id="SM00988">
    <property type="entry name" value="UreE_N"/>
    <property type="match status" value="1"/>
</dbReference>
<keyword evidence="3 5" id="KW-0533">Nickel</keyword>
<comment type="similarity">
    <text evidence="5">Belongs to the UreE family.</text>
</comment>
<dbReference type="SUPFAM" id="SSF69737">
    <property type="entry name" value="Urease metallochaperone UreE, C-terminal domain"/>
    <property type="match status" value="1"/>
</dbReference>
<dbReference type="EMBL" id="SJST01000002">
    <property type="protein sequence ID" value="TCD15486.1"/>
    <property type="molecule type" value="Genomic_DNA"/>
</dbReference>
<dbReference type="Proteomes" id="UP000291301">
    <property type="component" value="Unassembled WGS sequence"/>
</dbReference>
<dbReference type="Pfam" id="PF05194">
    <property type="entry name" value="UreE_C"/>
    <property type="match status" value="1"/>
</dbReference>
<dbReference type="InterPro" id="IPR012406">
    <property type="entry name" value="UreE"/>
</dbReference>
<evidence type="ECO:0000259" key="6">
    <source>
        <dbReference type="SMART" id="SM00988"/>
    </source>
</evidence>
<name>A0A4R0PDV8_9HYPH</name>
<keyword evidence="2 5" id="KW-0963">Cytoplasm</keyword>
<organism evidence="7 8">
    <name type="scientific">Oricola cellulosilytica</name>
    <dbReference type="NCBI Taxonomy" id="1429082"/>
    <lineage>
        <taxon>Bacteria</taxon>
        <taxon>Pseudomonadati</taxon>
        <taxon>Pseudomonadota</taxon>
        <taxon>Alphaproteobacteria</taxon>
        <taxon>Hyphomicrobiales</taxon>
        <taxon>Ahrensiaceae</taxon>
        <taxon>Oricola</taxon>
    </lineage>
</organism>